<dbReference type="PANTHER" id="PTHR10829:SF25">
    <property type="entry name" value="DREBRIN-LIKE PROTEIN"/>
    <property type="match status" value="1"/>
</dbReference>
<dbReference type="SMART" id="SM00326">
    <property type="entry name" value="SH3"/>
    <property type="match status" value="1"/>
</dbReference>
<dbReference type="GO" id="GO:0030425">
    <property type="term" value="C:dendrite"/>
    <property type="evidence" value="ECO:0007669"/>
    <property type="project" value="TreeGrafter"/>
</dbReference>
<dbReference type="InterPro" id="IPR001452">
    <property type="entry name" value="SH3_domain"/>
</dbReference>
<feature type="region of interest" description="Disordered" evidence="9">
    <location>
        <begin position="254"/>
        <end position="297"/>
    </location>
</feature>
<evidence type="ECO:0000256" key="8">
    <source>
        <dbReference type="PROSITE-ProRule" id="PRU00192"/>
    </source>
</evidence>
<evidence type="ECO:0008006" key="13">
    <source>
        <dbReference type="Google" id="ProtNLM"/>
    </source>
</evidence>
<feature type="compositionally biased region" description="Polar residues" evidence="9">
    <location>
        <begin position="1"/>
        <end position="14"/>
    </location>
</feature>
<feature type="region of interest" description="Disordered" evidence="9">
    <location>
        <begin position="1"/>
        <end position="115"/>
    </location>
</feature>
<accession>A0A7R9CZM7</accession>
<evidence type="ECO:0000256" key="7">
    <source>
        <dbReference type="ARBA" id="ARBA00023212"/>
    </source>
</evidence>
<feature type="domain" description="ADF-H" evidence="11">
    <location>
        <begin position="64"/>
        <end position="214"/>
    </location>
</feature>
<feature type="compositionally biased region" description="Basic and acidic residues" evidence="9">
    <location>
        <begin position="90"/>
        <end position="104"/>
    </location>
</feature>
<comment type="similarity">
    <text evidence="2">Belongs to the ABP1 family.</text>
</comment>
<reference evidence="12" key="1">
    <citation type="submission" date="2020-11" db="EMBL/GenBank/DDBJ databases">
        <authorList>
            <person name="Tran Van P."/>
        </authorList>
    </citation>
    <scope>NUCLEOTIDE SEQUENCE</scope>
</reference>
<dbReference type="InterPro" id="IPR036028">
    <property type="entry name" value="SH3-like_dom_sf"/>
</dbReference>
<dbReference type="Pfam" id="PF00241">
    <property type="entry name" value="Cofilin_ADF"/>
    <property type="match status" value="1"/>
</dbReference>
<dbReference type="GO" id="GO:0005884">
    <property type="term" value="C:actin filament"/>
    <property type="evidence" value="ECO:0007669"/>
    <property type="project" value="TreeGrafter"/>
</dbReference>
<feature type="compositionally biased region" description="Basic and acidic residues" evidence="9">
    <location>
        <begin position="68"/>
        <end position="82"/>
    </location>
</feature>
<dbReference type="GO" id="GO:0045211">
    <property type="term" value="C:postsynaptic membrane"/>
    <property type="evidence" value="ECO:0007669"/>
    <property type="project" value="TreeGrafter"/>
</dbReference>
<dbReference type="InterPro" id="IPR029006">
    <property type="entry name" value="ADF-H/Gelsolin-like_dom_sf"/>
</dbReference>
<gene>
    <name evidence="12" type="ORF">TCEB3V08_LOCUS7515</name>
</gene>
<evidence type="ECO:0000256" key="9">
    <source>
        <dbReference type="SAM" id="MobiDB-lite"/>
    </source>
</evidence>
<dbReference type="CDD" id="cd11960">
    <property type="entry name" value="SH3_Abp1_eu"/>
    <property type="match status" value="1"/>
</dbReference>
<dbReference type="EMBL" id="OC319166">
    <property type="protein sequence ID" value="CAD7404468.1"/>
    <property type="molecule type" value="Genomic_DNA"/>
</dbReference>
<dbReference type="FunFam" id="2.30.30.40:FF:000046">
    <property type="entry name" value="Drebrin-like protein isoform B"/>
    <property type="match status" value="1"/>
</dbReference>
<evidence type="ECO:0000256" key="5">
    <source>
        <dbReference type="ARBA" id="ARBA00023054"/>
    </source>
</evidence>
<sequence>MSFLLSNENNSRYQVSPKKGSSVLKERIKCPQRKDQVSPKKGSSLPKERIESPQRKDQVFPKKGSSVPKERIKSPQRKDQVSPKKGSSVPKERIESPQRKDQVFPKKGSSVPKERIKSPLYGGDLIFAGGVEELTEDLNSGKIMYAFCKVMDPKTSLPKCVLINWQGEGAPHARKGTCANHVHEVTNFFKGVHVTLNARNEEEVDPQIVIDKVAKSTGSAYSFKDRGDLEKESGPVGTVYKRVIPKQEINTRERDKFWEKEEQEEKQRQAEEKNRKEEERTRIESERKQRELKEAAVRERRIKERTASISQLREAEKSAEERTKEVTPADQEKEDWEREERERRGRSEILRKERSKEAQNLISKRTFNARAVFEQNTSAGQLHSLRRSSLNPDHEPVLNYSPASENTAARKVSLPSWPPADTRPEQVTTPLRDDRSNVSTKVVTVEEESHLPLNNVQQQQNTVISPVSNQKIAQTDRYRERLNSEEEQDWSSDTEVSQPIILEAKQPARETTQPQTIREATQPIIREALQVAQCMEEEELLAYSNGQDDLADSTEITFDPGDIITHIDQIDEGWWQGLGPDGTYGLFPANYVELLN</sequence>
<dbReference type="SMART" id="SM00102">
    <property type="entry name" value="ADF"/>
    <property type="match status" value="1"/>
</dbReference>
<dbReference type="GO" id="GO:0048812">
    <property type="term" value="P:neuron projection morphogenesis"/>
    <property type="evidence" value="ECO:0007669"/>
    <property type="project" value="TreeGrafter"/>
</dbReference>
<dbReference type="GO" id="GO:0014069">
    <property type="term" value="C:postsynaptic density"/>
    <property type="evidence" value="ECO:0007669"/>
    <property type="project" value="TreeGrafter"/>
</dbReference>
<dbReference type="GO" id="GO:0030864">
    <property type="term" value="C:cortical actin cytoskeleton"/>
    <property type="evidence" value="ECO:0007669"/>
    <property type="project" value="TreeGrafter"/>
</dbReference>
<evidence type="ECO:0000313" key="12">
    <source>
        <dbReference type="EMBL" id="CAD7404468.1"/>
    </source>
</evidence>
<dbReference type="InterPro" id="IPR002108">
    <property type="entry name" value="ADF-H"/>
</dbReference>
<name>A0A7R9CZM7_TIMCR</name>
<dbReference type="Pfam" id="PF14604">
    <property type="entry name" value="SH3_9"/>
    <property type="match status" value="1"/>
</dbReference>
<keyword evidence="7" id="KW-0206">Cytoskeleton</keyword>
<keyword evidence="4" id="KW-0963">Cytoplasm</keyword>
<evidence type="ECO:0000256" key="2">
    <source>
        <dbReference type="ARBA" id="ARBA00011039"/>
    </source>
</evidence>
<dbReference type="PROSITE" id="PS51263">
    <property type="entry name" value="ADF_H"/>
    <property type="match status" value="1"/>
</dbReference>
<dbReference type="GO" id="GO:0030027">
    <property type="term" value="C:lamellipodium"/>
    <property type="evidence" value="ECO:0007669"/>
    <property type="project" value="TreeGrafter"/>
</dbReference>
<evidence type="ECO:0000256" key="4">
    <source>
        <dbReference type="ARBA" id="ARBA00022490"/>
    </source>
</evidence>
<dbReference type="PROSITE" id="PS50002">
    <property type="entry name" value="SH3"/>
    <property type="match status" value="1"/>
</dbReference>
<evidence type="ECO:0000256" key="6">
    <source>
        <dbReference type="ARBA" id="ARBA00023203"/>
    </source>
</evidence>
<dbReference type="AlphaFoldDB" id="A0A7R9CZM7"/>
<dbReference type="GO" id="GO:0030427">
    <property type="term" value="C:site of polarized growth"/>
    <property type="evidence" value="ECO:0007669"/>
    <property type="project" value="TreeGrafter"/>
</dbReference>
<evidence type="ECO:0000256" key="1">
    <source>
        <dbReference type="ARBA" id="ARBA00004245"/>
    </source>
</evidence>
<organism evidence="12">
    <name type="scientific">Timema cristinae</name>
    <name type="common">Walking stick</name>
    <dbReference type="NCBI Taxonomy" id="61476"/>
    <lineage>
        <taxon>Eukaryota</taxon>
        <taxon>Metazoa</taxon>
        <taxon>Ecdysozoa</taxon>
        <taxon>Arthropoda</taxon>
        <taxon>Hexapoda</taxon>
        <taxon>Insecta</taxon>
        <taxon>Pterygota</taxon>
        <taxon>Neoptera</taxon>
        <taxon>Polyneoptera</taxon>
        <taxon>Phasmatodea</taxon>
        <taxon>Timematodea</taxon>
        <taxon>Timematoidea</taxon>
        <taxon>Timematidae</taxon>
        <taxon>Timema</taxon>
    </lineage>
</organism>
<feature type="compositionally biased region" description="Basic and acidic residues" evidence="9">
    <location>
        <begin position="313"/>
        <end position="345"/>
    </location>
</feature>
<protein>
    <recommendedName>
        <fullName evidence="13">Drebrin-like protein</fullName>
    </recommendedName>
</protein>
<keyword evidence="3 8" id="KW-0728">SH3 domain</keyword>
<keyword evidence="5" id="KW-0175">Coiled coil</keyword>
<dbReference type="GO" id="GO:0045773">
    <property type="term" value="P:positive regulation of axon extension"/>
    <property type="evidence" value="ECO:0007669"/>
    <property type="project" value="TreeGrafter"/>
</dbReference>
<dbReference type="GO" id="GO:0051015">
    <property type="term" value="F:actin filament binding"/>
    <property type="evidence" value="ECO:0007669"/>
    <property type="project" value="TreeGrafter"/>
</dbReference>
<feature type="compositionally biased region" description="Basic and acidic residues" evidence="9">
    <location>
        <begin position="24"/>
        <end position="38"/>
    </location>
</feature>
<dbReference type="GO" id="GO:0098974">
    <property type="term" value="P:postsynaptic actin cytoskeleton organization"/>
    <property type="evidence" value="ECO:0007669"/>
    <property type="project" value="TreeGrafter"/>
</dbReference>
<dbReference type="GO" id="GO:0030833">
    <property type="term" value="P:regulation of actin filament polymerization"/>
    <property type="evidence" value="ECO:0007669"/>
    <property type="project" value="TreeGrafter"/>
</dbReference>
<evidence type="ECO:0000256" key="3">
    <source>
        <dbReference type="ARBA" id="ARBA00022443"/>
    </source>
</evidence>
<evidence type="ECO:0000259" key="10">
    <source>
        <dbReference type="PROSITE" id="PS50002"/>
    </source>
</evidence>
<feature type="compositionally biased region" description="Basic and acidic residues" evidence="9">
    <location>
        <begin position="46"/>
        <end position="60"/>
    </location>
</feature>
<comment type="subcellular location">
    <subcellularLocation>
        <location evidence="1">Cytoplasm</location>
        <location evidence="1">Cytoskeleton</location>
    </subcellularLocation>
</comment>
<dbReference type="SUPFAM" id="SSF50044">
    <property type="entry name" value="SH3-domain"/>
    <property type="match status" value="1"/>
</dbReference>
<dbReference type="Gene3D" id="3.40.20.10">
    <property type="entry name" value="Severin"/>
    <property type="match status" value="1"/>
</dbReference>
<feature type="domain" description="SH3" evidence="10">
    <location>
        <begin position="535"/>
        <end position="596"/>
    </location>
</feature>
<feature type="region of interest" description="Disordered" evidence="9">
    <location>
        <begin position="309"/>
        <end position="345"/>
    </location>
</feature>
<dbReference type="PANTHER" id="PTHR10829">
    <property type="entry name" value="CORTACTIN AND DREBRIN"/>
    <property type="match status" value="1"/>
</dbReference>
<feature type="region of interest" description="Disordered" evidence="9">
    <location>
        <begin position="412"/>
        <end position="438"/>
    </location>
</feature>
<proteinExistence type="inferred from homology"/>
<dbReference type="InterPro" id="IPR035717">
    <property type="entry name" value="Drebrin-like_SH3"/>
</dbReference>
<evidence type="ECO:0000259" key="11">
    <source>
        <dbReference type="PROSITE" id="PS51263"/>
    </source>
</evidence>
<dbReference type="SUPFAM" id="SSF55753">
    <property type="entry name" value="Actin depolymerizing proteins"/>
    <property type="match status" value="1"/>
</dbReference>
<dbReference type="Gene3D" id="2.30.30.40">
    <property type="entry name" value="SH3 Domains"/>
    <property type="match status" value="1"/>
</dbReference>
<keyword evidence="6" id="KW-0009">Actin-binding</keyword>